<comment type="caution">
    <text evidence="1">The sequence shown here is derived from an EMBL/GenBank/DDBJ whole genome shotgun (WGS) entry which is preliminary data.</text>
</comment>
<dbReference type="AlphaFoldDB" id="A0A9N9PTN6"/>
<sequence length="82" mass="8844">MVALRFATSDNTRHKKLTPTVHPILSTQSASSSKLPPIALLIRITVVTHVPSQQKMARPITTHVMNTAAGDVTEIIFQASVA</sequence>
<reference evidence="1" key="1">
    <citation type="submission" date="2021-07" db="EMBL/GenBank/DDBJ databases">
        <authorList>
            <person name="Durling M."/>
        </authorList>
    </citation>
    <scope>NUCLEOTIDE SEQUENCE</scope>
</reference>
<dbReference type="Proteomes" id="UP000696280">
    <property type="component" value="Unassembled WGS sequence"/>
</dbReference>
<dbReference type="EMBL" id="CAJVRL010000057">
    <property type="protein sequence ID" value="CAG8954713.1"/>
    <property type="molecule type" value="Genomic_DNA"/>
</dbReference>
<organism evidence="1 2">
    <name type="scientific">Hymenoscyphus fraxineus</name>
    <dbReference type="NCBI Taxonomy" id="746836"/>
    <lineage>
        <taxon>Eukaryota</taxon>
        <taxon>Fungi</taxon>
        <taxon>Dikarya</taxon>
        <taxon>Ascomycota</taxon>
        <taxon>Pezizomycotina</taxon>
        <taxon>Leotiomycetes</taxon>
        <taxon>Helotiales</taxon>
        <taxon>Helotiaceae</taxon>
        <taxon>Hymenoscyphus</taxon>
    </lineage>
</organism>
<accession>A0A9N9PTN6</accession>
<keyword evidence="2" id="KW-1185">Reference proteome</keyword>
<proteinExistence type="predicted"/>
<name>A0A9N9PTN6_9HELO</name>
<gene>
    <name evidence="1" type="ORF">HYFRA_00004636</name>
</gene>
<evidence type="ECO:0000313" key="1">
    <source>
        <dbReference type="EMBL" id="CAG8954713.1"/>
    </source>
</evidence>
<evidence type="ECO:0000313" key="2">
    <source>
        <dbReference type="Proteomes" id="UP000696280"/>
    </source>
</evidence>
<protein>
    <submittedName>
        <fullName evidence="1">Uncharacterized protein</fullName>
    </submittedName>
</protein>